<dbReference type="SUPFAM" id="SSF56112">
    <property type="entry name" value="Protein kinase-like (PK-like)"/>
    <property type="match status" value="1"/>
</dbReference>
<sequence>LVKLYAPGCLREPDEVLDRLIALPETMTPRGRRLVDHSVSWPVTRIVDGSSTVGVALAKAPAEFYAPFRLLSEETERRPLEIDHLMPLRSGDYEQWEMAPPTWDERRRVARHLLQVADLFERYGVVYGDWSYSNAFWARRSGRIFVIDVDGCGFGTRGWVETHGWAMPGLRP</sequence>
<gene>
    <name evidence="1" type="ORF">ACFQ07_04395</name>
</gene>
<dbReference type="EMBL" id="JBHTIR010000474">
    <property type="protein sequence ID" value="MFD0851443.1"/>
    <property type="molecule type" value="Genomic_DNA"/>
</dbReference>
<feature type="non-terminal residue" evidence="1">
    <location>
        <position position="1"/>
    </location>
</feature>
<evidence type="ECO:0000313" key="2">
    <source>
        <dbReference type="Proteomes" id="UP001597083"/>
    </source>
</evidence>
<keyword evidence="2" id="KW-1185">Reference proteome</keyword>
<protein>
    <submittedName>
        <fullName evidence="1">Uncharacterized protein</fullName>
    </submittedName>
</protein>
<organism evidence="1 2">
    <name type="scientific">Actinomadura adrarensis</name>
    <dbReference type="NCBI Taxonomy" id="1819600"/>
    <lineage>
        <taxon>Bacteria</taxon>
        <taxon>Bacillati</taxon>
        <taxon>Actinomycetota</taxon>
        <taxon>Actinomycetes</taxon>
        <taxon>Streptosporangiales</taxon>
        <taxon>Thermomonosporaceae</taxon>
        <taxon>Actinomadura</taxon>
    </lineage>
</organism>
<reference evidence="2" key="1">
    <citation type="journal article" date="2019" name="Int. J. Syst. Evol. Microbiol.">
        <title>The Global Catalogue of Microorganisms (GCM) 10K type strain sequencing project: providing services to taxonomists for standard genome sequencing and annotation.</title>
        <authorList>
            <consortium name="The Broad Institute Genomics Platform"/>
            <consortium name="The Broad Institute Genome Sequencing Center for Infectious Disease"/>
            <person name="Wu L."/>
            <person name="Ma J."/>
        </authorList>
    </citation>
    <scope>NUCLEOTIDE SEQUENCE [LARGE SCALE GENOMIC DNA]</scope>
    <source>
        <strain evidence="2">JCM 31696</strain>
    </source>
</reference>
<proteinExistence type="predicted"/>
<accession>A0ABW3CAE8</accession>
<evidence type="ECO:0000313" key="1">
    <source>
        <dbReference type="EMBL" id="MFD0851443.1"/>
    </source>
</evidence>
<name>A0ABW3CAE8_9ACTN</name>
<dbReference type="Proteomes" id="UP001597083">
    <property type="component" value="Unassembled WGS sequence"/>
</dbReference>
<dbReference type="InterPro" id="IPR011009">
    <property type="entry name" value="Kinase-like_dom_sf"/>
</dbReference>
<feature type="non-terminal residue" evidence="1">
    <location>
        <position position="172"/>
    </location>
</feature>
<comment type="caution">
    <text evidence="1">The sequence shown here is derived from an EMBL/GenBank/DDBJ whole genome shotgun (WGS) entry which is preliminary data.</text>
</comment>